<dbReference type="PANTHER" id="PTHR32309:SF13">
    <property type="entry name" value="FERRIC ENTEROBACTIN TRANSPORT PROTEIN FEPE"/>
    <property type="match status" value="1"/>
</dbReference>
<keyword evidence="2" id="KW-1003">Cell membrane</keyword>
<accession>A0AAW6VPZ8</accession>
<dbReference type="PANTHER" id="PTHR32309">
    <property type="entry name" value="TYROSINE-PROTEIN KINASE"/>
    <property type="match status" value="1"/>
</dbReference>
<keyword evidence="4 6" id="KW-1133">Transmembrane helix</keyword>
<dbReference type="GO" id="GO:0004713">
    <property type="term" value="F:protein tyrosine kinase activity"/>
    <property type="evidence" value="ECO:0007669"/>
    <property type="project" value="TreeGrafter"/>
</dbReference>
<name>A0AAW6VPZ8_9BACT</name>
<evidence type="ECO:0000256" key="6">
    <source>
        <dbReference type="SAM" id="Phobius"/>
    </source>
</evidence>
<comment type="subcellular location">
    <subcellularLocation>
        <location evidence="1">Cell membrane</location>
        <topology evidence="1">Multi-pass membrane protein</topology>
    </subcellularLocation>
</comment>
<feature type="domain" description="Polysaccharide chain length determinant N-terminal" evidence="7">
    <location>
        <begin position="10"/>
        <end position="70"/>
    </location>
</feature>
<feature type="transmembrane region" description="Helical" evidence="6">
    <location>
        <begin position="26"/>
        <end position="45"/>
    </location>
</feature>
<keyword evidence="5 6" id="KW-0472">Membrane</keyword>
<sequence length="242" mass="27906">MQNQKYLQEDEIDLRELFKTLWKHKIFILAFTSMVTFIALIYVLLKNPIPIYQGKMYLEIGQIQNKNFAPISIEKVIDLAYILNLEFKVNSNIPKNTFNLIEITFDNVDKNIINETLIKVKDFVLKKHKEQTSFYESAIMTKQIGDIIILNEPINKPKKSFTVIVSFVTGFILSIFLVFFMEFKKGRNKIMTKNEQNIKYKIAIAGTGYVGLSNGLFLSQCNGVVALDTISRKVGMLNNNKK</sequence>
<evidence type="ECO:0000256" key="1">
    <source>
        <dbReference type="ARBA" id="ARBA00004651"/>
    </source>
</evidence>
<comment type="caution">
    <text evidence="8">The sequence shown here is derived from an EMBL/GenBank/DDBJ whole genome shotgun (WGS) entry which is preliminary data.</text>
</comment>
<dbReference type="EMBL" id="JAQTJH010000010">
    <property type="protein sequence ID" value="MDK2062621.1"/>
    <property type="molecule type" value="Genomic_DNA"/>
</dbReference>
<feature type="transmembrane region" description="Helical" evidence="6">
    <location>
        <begin position="161"/>
        <end position="181"/>
    </location>
</feature>
<dbReference type="GO" id="GO:0005886">
    <property type="term" value="C:plasma membrane"/>
    <property type="evidence" value="ECO:0007669"/>
    <property type="project" value="UniProtKB-SubCell"/>
</dbReference>
<dbReference type="Pfam" id="PF02706">
    <property type="entry name" value="Wzz"/>
    <property type="match status" value="1"/>
</dbReference>
<evidence type="ECO:0000313" key="9">
    <source>
        <dbReference type="Proteomes" id="UP001237843"/>
    </source>
</evidence>
<protein>
    <submittedName>
        <fullName evidence="8">Wzz/FepE/Etk N-terminal domain-containing protein</fullName>
    </submittedName>
</protein>
<reference evidence="8" key="1">
    <citation type="journal article" date="2023" name="Antibiotics">
        <title>Genomic Characterization of Antibiotic-Resistant Campylobacterales Isolated from Chilean Poultry Meat.</title>
        <authorList>
            <person name="Concha-Toloza M."/>
            <person name="Lopez-Cantillo M."/>
            <person name="Molina-Mora J.A."/>
            <person name="Collado L."/>
        </authorList>
    </citation>
    <scope>NUCLEOTIDE SEQUENCE</scope>
    <source>
        <strain evidence="8">FR1p273A</strain>
    </source>
</reference>
<dbReference type="InterPro" id="IPR003856">
    <property type="entry name" value="LPS_length_determ_N"/>
</dbReference>
<gene>
    <name evidence="8" type="ORF">PT520_08855</name>
</gene>
<dbReference type="RefSeq" id="WP_284074855.1">
    <property type="nucleotide sequence ID" value="NZ_JAQTJH010000010.1"/>
</dbReference>
<dbReference type="AlphaFoldDB" id="A0AAW6VPZ8"/>
<organism evidence="8 9">
    <name type="scientific">Aliarcobacter butzleri</name>
    <dbReference type="NCBI Taxonomy" id="28197"/>
    <lineage>
        <taxon>Bacteria</taxon>
        <taxon>Pseudomonadati</taxon>
        <taxon>Campylobacterota</taxon>
        <taxon>Epsilonproteobacteria</taxon>
        <taxon>Campylobacterales</taxon>
        <taxon>Arcobacteraceae</taxon>
        <taxon>Aliarcobacter</taxon>
    </lineage>
</organism>
<dbReference type="SUPFAM" id="SSF51735">
    <property type="entry name" value="NAD(P)-binding Rossmann-fold domains"/>
    <property type="match status" value="1"/>
</dbReference>
<reference evidence="8" key="2">
    <citation type="submission" date="2023-02" db="EMBL/GenBank/DDBJ databases">
        <authorList>
            <person name="Concha-Toloza M."/>
            <person name="Lopez-Cantillo M."/>
            <person name="Molina-Mora J."/>
            <person name="Collado L."/>
        </authorList>
    </citation>
    <scope>NUCLEOTIDE SEQUENCE</scope>
    <source>
        <strain evidence="8">FR1p273A</strain>
    </source>
</reference>
<dbReference type="Gene3D" id="3.40.50.720">
    <property type="entry name" value="NAD(P)-binding Rossmann-like Domain"/>
    <property type="match status" value="1"/>
</dbReference>
<evidence type="ECO:0000256" key="5">
    <source>
        <dbReference type="ARBA" id="ARBA00023136"/>
    </source>
</evidence>
<dbReference type="Proteomes" id="UP001237843">
    <property type="component" value="Unassembled WGS sequence"/>
</dbReference>
<evidence type="ECO:0000256" key="4">
    <source>
        <dbReference type="ARBA" id="ARBA00022989"/>
    </source>
</evidence>
<evidence type="ECO:0000256" key="2">
    <source>
        <dbReference type="ARBA" id="ARBA00022475"/>
    </source>
</evidence>
<proteinExistence type="predicted"/>
<evidence type="ECO:0000313" key="8">
    <source>
        <dbReference type="EMBL" id="MDK2062621.1"/>
    </source>
</evidence>
<evidence type="ECO:0000256" key="3">
    <source>
        <dbReference type="ARBA" id="ARBA00022692"/>
    </source>
</evidence>
<dbReference type="InterPro" id="IPR050445">
    <property type="entry name" value="Bact_polysacc_biosynth/exp"/>
</dbReference>
<keyword evidence="3 6" id="KW-0812">Transmembrane</keyword>
<dbReference type="InterPro" id="IPR036291">
    <property type="entry name" value="NAD(P)-bd_dom_sf"/>
</dbReference>
<evidence type="ECO:0000259" key="7">
    <source>
        <dbReference type="Pfam" id="PF02706"/>
    </source>
</evidence>